<dbReference type="PANTHER" id="PTHR12509:SF8">
    <property type="entry name" value="SPERMATOGENESIS-ASSOCIATED PROTEIN 4"/>
    <property type="match status" value="1"/>
</dbReference>
<dbReference type="GO" id="GO:0005930">
    <property type="term" value="C:axoneme"/>
    <property type="evidence" value="ECO:0007669"/>
    <property type="project" value="TreeGrafter"/>
</dbReference>
<accession>A0A8S3ZZG4</accession>
<dbReference type="EMBL" id="CAJHNH020006235">
    <property type="protein sequence ID" value="CAG5133470.1"/>
    <property type="molecule type" value="Genomic_DNA"/>
</dbReference>
<sequence length="239" mass="27860">MTSLSRDVLKWLQSLDLDSQIKNPKWDLSNGYVIAEILSRYFPQQILIHSFYNGCSFATKKQNWFILKNFFLKTDIDLEMEIINGTIHCKEGAAVRLLETLYENLTNKKLKRTLPDFDVITPYYLHQKCLPAYQRTTASRAVKNNLRLTEILADEGLFDSAQGAQTVINEHLEHRRLERLSNPKRFGIKPTLGDYCVRSSGPARKLRYVPSNYSGASEKMPELYWREIWAKCPFVFRDE</sequence>
<dbReference type="OrthoDB" id="62528at2759"/>
<dbReference type="GO" id="GO:0051493">
    <property type="term" value="P:regulation of cytoskeleton organization"/>
    <property type="evidence" value="ECO:0007669"/>
    <property type="project" value="TreeGrafter"/>
</dbReference>
<gene>
    <name evidence="2" type="ORF">CUNI_LOCUS19028</name>
</gene>
<proteinExistence type="predicted"/>
<evidence type="ECO:0000313" key="3">
    <source>
        <dbReference type="Proteomes" id="UP000678393"/>
    </source>
</evidence>
<dbReference type="Proteomes" id="UP000678393">
    <property type="component" value="Unassembled WGS sequence"/>
</dbReference>
<organism evidence="2 3">
    <name type="scientific">Candidula unifasciata</name>
    <dbReference type="NCBI Taxonomy" id="100452"/>
    <lineage>
        <taxon>Eukaryota</taxon>
        <taxon>Metazoa</taxon>
        <taxon>Spiralia</taxon>
        <taxon>Lophotrochozoa</taxon>
        <taxon>Mollusca</taxon>
        <taxon>Gastropoda</taxon>
        <taxon>Heterobranchia</taxon>
        <taxon>Euthyneura</taxon>
        <taxon>Panpulmonata</taxon>
        <taxon>Eupulmonata</taxon>
        <taxon>Stylommatophora</taxon>
        <taxon>Helicina</taxon>
        <taxon>Helicoidea</taxon>
        <taxon>Geomitridae</taxon>
        <taxon>Candidula</taxon>
    </lineage>
</organism>
<protein>
    <recommendedName>
        <fullName evidence="1">CH-like domain-containing protein</fullName>
    </recommendedName>
</protein>
<dbReference type="InterPro" id="IPR010441">
    <property type="entry name" value="CH_2"/>
</dbReference>
<dbReference type="Gene3D" id="1.10.418.10">
    <property type="entry name" value="Calponin-like domain"/>
    <property type="match status" value="1"/>
</dbReference>
<feature type="domain" description="CH-like" evidence="1">
    <location>
        <begin position="8"/>
        <end position="103"/>
    </location>
</feature>
<dbReference type="Pfam" id="PF06294">
    <property type="entry name" value="CH_2"/>
    <property type="match status" value="1"/>
</dbReference>
<evidence type="ECO:0000313" key="2">
    <source>
        <dbReference type="EMBL" id="CAG5133470.1"/>
    </source>
</evidence>
<evidence type="ECO:0000259" key="1">
    <source>
        <dbReference type="Pfam" id="PF06294"/>
    </source>
</evidence>
<name>A0A8S3ZZG4_9EUPU</name>
<keyword evidence="3" id="KW-1185">Reference proteome</keyword>
<dbReference type="AlphaFoldDB" id="A0A8S3ZZG4"/>
<reference evidence="2" key="1">
    <citation type="submission" date="2021-04" db="EMBL/GenBank/DDBJ databases">
        <authorList>
            <consortium name="Molecular Ecology Group"/>
        </authorList>
    </citation>
    <scope>NUCLEOTIDE SEQUENCE</scope>
</reference>
<dbReference type="PANTHER" id="PTHR12509">
    <property type="entry name" value="SPERMATOGENESIS-ASSOCIATED 4-RELATED"/>
    <property type="match status" value="1"/>
</dbReference>
<comment type="caution">
    <text evidence="2">The sequence shown here is derived from an EMBL/GenBank/DDBJ whole genome shotgun (WGS) entry which is preliminary data.</text>
</comment>
<dbReference type="InterPro" id="IPR036872">
    <property type="entry name" value="CH_dom_sf"/>
</dbReference>
<dbReference type="InterPro" id="IPR052111">
    <property type="entry name" value="Spermatogenesis_Ciliary_MAP"/>
</dbReference>
<dbReference type="GO" id="GO:0008017">
    <property type="term" value="F:microtubule binding"/>
    <property type="evidence" value="ECO:0007669"/>
    <property type="project" value="TreeGrafter"/>
</dbReference>